<feature type="compositionally biased region" description="Polar residues" evidence="1">
    <location>
        <begin position="115"/>
        <end position="150"/>
    </location>
</feature>
<organism evidence="2 3">
    <name type="scientific">Cytospora schulzeri</name>
    <dbReference type="NCBI Taxonomy" id="448051"/>
    <lineage>
        <taxon>Eukaryota</taxon>
        <taxon>Fungi</taxon>
        <taxon>Dikarya</taxon>
        <taxon>Ascomycota</taxon>
        <taxon>Pezizomycotina</taxon>
        <taxon>Sordariomycetes</taxon>
        <taxon>Sordariomycetidae</taxon>
        <taxon>Diaporthales</taxon>
        <taxon>Cytosporaceae</taxon>
        <taxon>Cytospora</taxon>
    </lineage>
</organism>
<dbReference type="EMBL" id="LKEA01000010">
    <property type="protein sequence ID" value="ROW06386.1"/>
    <property type="molecule type" value="Genomic_DNA"/>
</dbReference>
<evidence type="ECO:0000313" key="2">
    <source>
        <dbReference type="EMBL" id="ROW06386.1"/>
    </source>
</evidence>
<feature type="region of interest" description="Disordered" evidence="1">
    <location>
        <begin position="1"/>
        <end position="30"/>
    </location>
</feature>
<dbReference type="AlphaFoldDB" id="A0A423WS79"/>
<proteinExistence type="predicted"/>
<dbReference type="STRING" id="356882.A0A423WS79"/>
<evidence type="ECO:0000313" key="3">
    <source>
        <dbReference type="Proteomes" id="UP000283895"/>
    </source>
</evidence>
<dbReference type="Proteomes" id="UP000283895">
    <property type="component" value="Unassembled WGS sequence"/>
</dbReference>
<name>A0A423WS79_9PEZI</name>
<gene>
    <name evidence="2" type="ORF">VMCG_04280</name>
</gene>
<protein>
    <submittedName>
        <fullName evidence="2">Uncharacterized protein</fullName>
    </submittedName>
</protein>
<feature type="compositionally biased region" description="Low complexity" evidence="1">
    <location>
        <begin position="93"/>
        <end position="104"/>
    </location>
</feature>
<sequence>MSAPTPPGNMIYDPIRQSLPESTNAFSPNFPQPNVSAIRFSATNPNRIAASSHAANLTPGSRSGLTPEVGPGTPGSETRLQILSGLASGNHVLPPLSSPFTPSSNYESSGLPGASPSNSLTDPPTSSSHHQQQRTGQLNAPTASHSSTEVHGSYAHDFAPNGLTSSSYSYLGGNCGPITDAITVEEINIGSLGLPNDMMPPWDFFPSDFTGLFDVHSLGEGNHGQI</sequence>
<feature type="region of interest" description="Disordered" evidence="1">
    <location>
        <begin position="53"/>
        <end position="79"/>
    </location>
</feature>
<reference evidence="2 3" key="1">
    <citation type="submission" date="2015-09" db="EMBL/GenBank/DDBJ databases">
        <title>Host preference determinants of Valsa canker pathogens revealed by comparative genomics.</title>
        <authorList>
            <person name="Yin Z."/>
            <person name="Huang L."/>
        </authorList>
    </citation>
    <scope>NUCLEOTIDE SEQUENCE [LARGE SCALE GENOMIC DNA]</scope>
    <source>
        <strain evidence="2 3">03-1</strain>
    </source>
</reference>
<feature type="compositionally biased region" description="Polar residues" evidence="1">
    <location>
        <begin position="19"/>
        <end position="30"/>
    </location>
</feature>
<evidence type="ECO:0000256" key="1">
    <source>
        <dbReference type="SAM" id="MobiDB-lite"/>
    </source>
</evidence>
<comment type="caution">
    <text evidence="2">The sequence shown here is derived from an EMBL/GenBank/DDBJ whole genome shotgun (WGS) entry which is preliminary data.</text>
</comment>
<feature type="region of interest" description="Disordered" evidence="1">
    <location>
        <begin position="93"/>
        <end position="153"/>
    </location>
</feature>
<accession>A0A423WS79</accession>
<feature type="compositionally biased region" description="Polar residues" evidence="1">
    <location>
        <begin position="53"/>
        <end position="64"/>
    </location>
</feature>
<keyword evidence="3" id="KW-1185">Reference proteome</keyword>